<dbReference type="Proteomes" id="UP000807504">
    <property type="component" value="Unassembled WGS sequence"/>
</dbReference>
<name>A0A8T0FY52_ARGBR</name>
<sequence>MDVNADDACPKICTKNGLRTCSACETPGQFYSEFLQRGQEYLQQKLIFSSLSSPESQNSKTSALDDSLSLPASDCSTVEDNKHLLCNPTVSTYAINNRLQITPKTKKIETLFSLVSKLKKLLYEKNTFSRVLGQLQAEFADKPYLFIFIRSQLHMQGRSNKGWRWSTTEK</sequence>
<accession>A0A8T0FY52</accession>
<comment type="caution">
    <text evidence="1">The sequence shown here is derived from an EMBL/GenBank/DDBJ whole genome shotgun (WGS) entry which is preliminary data.</text>
</comment>
<keyword evidence="2" id="KW-1185">Reference proteome</keyword>
<protein>
    <submittedName>
        <fullName evidence="1">Uncharacterized protein</fullName>
    </submittedName>
</protein>
<evidence type="ECO:0000313" key="1">
    <source>
        <dbReference type="EMBL" id="KAF8795692.1"/>
    </source>
</evidence>
<proteinExistence type="predicted"/>
<evidence type="ECO:0000313" key="2">
    <source>
        <dbReference type="Proteomes" id="UP000807504"/>
    </source>
</evidence>
<reference evidence="1" key="1">
    <citation type="journal article" date="2020" name="bioRxiv">
        <title>Chromosome-level reference genome of the European wasp spider Argiope bruennichi: a resource for studies on range expansion and evolutionary adaptation.</title>
        <authorList>
            <person name="Sheffer M.M."/>
            <person name="Hoppe A."/>
            <person name="Krehenwinkel H."/>
            <person name="Uhl G."/>
            <person name="Kuss A.W."/>
            <person name="Jensen L."/>
            <person name="Jensen C."/>
            <person name="Gillespie R.G."/>
            <person name="Hoff K.J."/>
            <person name="Prost S."/>
        </authorList>
    </citation>
    <scope>NUCLEOTIDE SEQUENCE</scope>
</reference>
<reference evidence="1" key="2">
    <citation type="submission" date="2020-06" db="EMBL/GenBank/DDBJ databases">
        <authorList>
            <person name="Sheffer M."/>
        </authorList>
    </citation>
    <scope>NUCLEOTIDE SEQUENCE</scope>
</reference>
<organism evidence="1 2">
    <name type="scientific">Argiope bruennichi</name>
    <name type="common">Wasp spider</name>
    <name type="synonym">Aranea bruennichi</name>
    <dbReference type="NCBI Taxonomy" id="94029"/>
    <lineage>
        <taxon>Eukaryota</taxon>
        <taxon>Metazoa</taxon>
        <taxon>Ecdysozoa</taxon>
        <taxon>Arthropoda</taxon>
        <taxon>Chelicerata</taxon>
        <taxon>Arachnida</taxon>
        <taxon>Araneae</taxon>
        <taxon>Araneomorphae</taxon>
        <taxon>Entelegynae</taxon>
        <taxon>Araneoidea</taxon>
        <taxon>Araneidae</taxon>
        <taxon>Argiope</taxon>
    </lineage>
</organism>
<gene>
    <name evidence="1" type="ORF">HNY73_000160</name>
</gene>
<dbReference type="EMBL" id="JABXBU010000001">
    <property type="protein sequence ID" value="KAF8795692.1"/>
    <property type="molecule type" value="Genomic_DNA"/>
</dbReference>
<dbReference type="AlphaFoldDB" id="A0A8T0FY52"/>